<evidence type="ECO:0000256" key="4">
    <source>
        <dbReference type="ARBA" id="ARBA00023172"/>
    </source>
</evidence>
<dbReference type="GO" id="GO:0006310">
    <property type="term" value="P:DNA recombination"/>
    <property type="evidence" value="ECO:0007669"/>
    <property type="project" value="UniProtKB-KW"/>
</dbReference>
<dbReference type="GO" id="GO:0006260">
    <property type="term" value="P:DNA replication"/>
    <property type="evidence" value="ECO:0007669"/>
    <property type="project" value="InterPro"/>
</dbReference>
<keyword evidence="3" id="KW-0227">DNA damage</keyword>
<feature type="region of interest" description="Disordered" evidence="8">
    <location>
        <begin position="626"/>
        <end position="649"/>
    </location>
</feature>
<feature type="compositionally biased region" description="Basic and acidic residues" evidence="8">
    <location>
        <begin position="1"/>
        <end position="16"/>
    </location>
</feature>
<evidence type="ECO:0000256" key="5">
    <source>
        <dbReference type="ARBA" id="ARBA00023204"/>
    </source>
</evidence>
<feature type="compositionally biased region" description="Basic residues" evidence="8">
    <location>
        <begin position="360"/>
        <end position="377"/>
    </location>
</feature>
<keyword evidence="4" id="KW-0233">DNA recombination</keyword>
<organism evidence="9 10">
    <name type="scientific">Gomphillus americanus</name>
    <dbReference type="NCBI Taxonomy" id="1940652"/>
    <lineage>
        <taxon>Eukaryota</taxon>
        <taxon>Fungi</taxon>
        <taxon>Dikarya</taxon>
        <taxon>Ascomycota</taxon>
        <taxon>Pezizomycotina</taxon>
        <taxon>Lecanoromycetes</taxon>
        <taxon>OSLEUM clade</taxon>
        <taxon>Ostropomycetidae</taxon>
        <taxon>Ostropales</taxon>
        <taxon>Graphidaceae</taxon>
        <taxon>Gomphilloideae</taxon>
        <taxon>Gomphillus</taxon>
    </lineage>
</organism>
<dbReference type="GO" id="GO:0006281">
    <property type="term" value="P:DNA repair"/>
    <property type="evidence" value="ECO:0007669"/>
    <property type="project" value="UniProtKB-KW"/>
</dbReference>
<keyword evidence="6" id="KW-0539">Nucleus</keyword>
<dbReference type="OrthoDB" id="5349119at2759"/>
<dbReference type="AlphaFoldDB" id="A0A8H3F8G1"/>
<evidence type="ECO:0000313" key="9">
    <source>
        <dbReference type="EMBL" id="CAF9919909.1"/>
    </source>
</evidence>
<reference evidence="9" key="1">
    <citation type="submission" date="2021-03" db="EMBL/GenBank/DDBJ databases">
        <authorList>
            <person name="Tagirdzhanova G."/>
        </authorList>
    </citation>
    <scope>NUCLEOTIDE SEQUENCE</scope>
</reference>
<dbReference type="GO" id="GO:0033557">
    <property type="term" value="C:Slx1-Slx4 complex"/>
    <property type="evidence" value="ECO:0007669"/>
    <property type="project" value="InterPro"/>
</dbReference>
<keyword evidence="10" id="KW-1185">Reference proteome</keyword>
<evidence type="ECO:0000256" key="6">
    <source>
        <dbReference type="ARBA" id="ARBA00023242"/>
    </source>
</evidence>
<dbReference type="EMBL" id="CAJPDQ010000015">
    <property type="protein sequence ID" value="CAF9919909.1"/>
    <property type="molecule type" value="Genomic_DNA"/>
</dbReference>
<comment type="subcellular location">
    <subcellularLocation>
        <location evidence="1">Nucleus</location>
    </subcellularLocation>
</comment>
<dbReference type="Pfam" id="PF09494">
    <property type="entry name" value="Slx4"/>
    <property type="match status" value="1"/>
</dbReference>
<evidence type="ECO:0000313" key="10">
    <source>
        <dbReference type="Proteomes" id="UP000664169"/>
    </source>
</evidence>
<sequence length="794" mass="87153">MRSVRDSFDSDLESLHDISSGDVVAKNPKKTSPRENEIPKVLAGGFKKASELLRDIEAAGLGTDTGFDVKDDSTLTKVSRTRRQAKDNAKPQVKANKPQVKKRKSSSMLNAETDEKPTVHTSCHFPNEATMKKHAQLGNTVLETENQAAQAQHLLQNGKEALNETYSFNPMEDLRLGVTPTVLNDELELGNDIAMPIAVKGHQKHKAIEDEHNDFPTSDSLLLTTNTTTVSPVRTTIDLTSDPSLVDLDQDSTSQMASIVEKYIYRAQDSTTGVSDRPAESVTNQKTNQSTAANHNLGGPILNKAVSPIKKKSPAKKKQLTVTEKALVEFQPEEVADSLPLQEYFPVVGPKKQADETKKTSRAKPRTKTTGKARKPEKKSSLLAPVDALQTLHDQQLMFGTSSQLLQHSSSPNHPENKPVQAACAPTPNLRPGDSFVDIDFFLENSSNMLGLKSTRSLWSAATRDGDGTLMNMEIAKALDDPGNPVAVRGPTINLTEPTSKPEVQDQEFNSEETNEPIMPASLNVSKDLPPIVKSIPVLPRSLGEAATKQRQTSRSPVKKKRKIKDLVVKPEDAFKKVAVADLKAELKSFGCKPPRSKAKMVELLLECRANQNKLQDTETEALQLQSIPDPEPQLSITTSTTPQDLSNINLDPAAREAPVLDSLQSKGKRTQLENAATDSSSDNMPPPSFQIPPEDDEGHEQLDQIEVEALMSGIHQAIMTQPPTHSTTNPSWKEKMAMYDPIVLEELTAWLNTGGLDAVGIDTEVWPALVRDWCESKSVCFIRTTEGWRKKRS</sequence>
<protein>
    <recommendedName>
        <fullName evidence="7">Structure-specific endonuclease subunit SLX4</fullName>
    </recommendedName>
</protein>
<accession>A0A8H3F8G1</accession>
<evidence type="ECO:0000256" key="7">
    <source>
        <dbReference type="ARBA" id="ARBA00029496"/>
    </source>
</evidence>
<evidence type="ECO:0000256" key="1">
    <source>
        <dbReference type="ARBA" id="ARBA00004123"/>
    </source>
</evidence>
<feature type="compositionally biased region" description="Polar residues" evidence="8">
    <location>
        <begin position="635"/>
        <end position="649"/>
    </location>
</feature>
<comment type="caution">
    <text evidence="9">The sequence shown here is derived from an EMBL/GenBank/DDBJ whole genome shotgun (WGS) entry which is preliminary data.</text>
</comment>
<evidence type="ECO:0000256" key="8">
    <source>
        <dbReference type="SAM" id="MobiDB-lite"/>
    </source>
</evidence>
<gene>
    <name evidence="9" type="ORF">GOMPHAMPRED_001922</name>
</gene>
<comment type="similarity">
    <text evidence="2">Belongs to the SLX4 family.</text>
</comment>
<feature type="region of interest" description="Disordered" evidence="8">
    <location>
        <begin position="61"/>
        <end position="121"/>
    </location>
</feature>
<proteinExistence type="inferred from homology"/>
<feature type="compositionally biased region" description="Polar residues" evidence="8">
    <location>
        <begin position="673"/>
        <end position="684"/>
    </location>
</feature>
<dbReference type="InterPro" id="IPR018574">
    <property type="entry name" value="Structure-sp_endonuc_su_Slx4"/>
</dbReference>
<dbReference type="Proteomes" id="UP000664169">
    <property type="component" value="Unassembled WGS sequence"/>
</dbReference>
<evidence type="ECO:0000256" key="3">
    <source>
        <dbReference type="ARBA" id="ARBA00022763"/>
    </source>
</evidence>
<feature type="region of interest" description="Disordered" evidence="8">
    <location>
        <begin position="661"/>
        <end position="698"/>
    </location>
</feature>
<name>A0A8H3F8G1_9LECA</name>
<keyword evidence="5" id="KW-0234">DNA repair</keyword>
<evidence type="ECO:0000256" key="2">
    <source>
        <dbReference type="ARBA" id="ARBA00006661"/>
    </source>
</evidence>
<feature type="region of interest" description="Disordered" evidence="8">
    <location>
        <begin position="350"/>
        <end position="381"/>
    </location>
</feature>
<feature type="region of interest" description="Disordered" evidence="8">
    <location>
        <begin position="1"/>
        <end position="41"/>
    </location>
</feature>